<accession>A0A150MWX1</accession>
<dbReference type="PATRIC" id="fig|153151.4.peg.3901"/>
<gene>
    <name evidence="2" type="ORF">B4110_2229</name>
</gene>
<keyword evidence="1" id="KW-0812">Transmembrane</keyword>
<organism evidence="2 3">
    <name type="scientific">Parageobacillus toebii</name>
    <dbReference type="NCBI Taxonomy" id="153151"/>
    <lineage>
        <taxon>Bacteria</taxon>
        <taxon>Bacillati</taxon>
        <taxon>Bacillota</taxon>
        <taxon>Bacilli</taxon>
        <taxon>Bacillales</taxon>
        <taxon>Anoxybacillaceae</taxon>
        <taxon>Parageobacillus</taxon>
    </lineage>
</organism>
<feature type="transmembrane region" description="Helical" evidence="1">
    <location>
        <begin position="20"/>
        <end position="37"/>
    </location>
</feature>
<reference evidence="2 3" key="1">
    <citation type="submission" date="2016-01" db="EMBL/GenBank/DDBJ databases">
        <title>Draft Genome Sequences of Seven Thermophilic Sporeformers Isolated from Foods.</title>
        <authorList>
            <person name="Berendsen E.M."/>
            <person name="Wells-Bennik M.H."/>
            <person name="Krawcyk A.O."/>
            <person name="De Jong A."/>
            <person name="Holsappel S."/>
            <person name="Eijlander R.T."/>
            <person name="Kuipers O.P."/>
        </authorList>
    </citation>
    <scope>NUCLEOTIDE SEQUENCE [LARGE SCALE GENOMIC DNA]</scope>
    <source>
        <strain evidence="2 3">B4110</strain>
    </source>
</reference>
<evidence type="ECO:0000256" key="1">
    <source>
        <dbReference type="SAM" id="Phobius"/>
    </source>
</evidence>
<comment type="caution">
    <text evidence="2">The sequence shown here is derived from an EMBL/GenBank/DDBJ whole genome shotgun (WGS) entry which is preliminary data.</text>
</comment>
<evidence type="ECO:0000313" key="2">
    <source>
        <dbReference type="EMBL" id="KYD28919.1"/>
    </source>
</evidence>
<evidence type="ECO:0000313" key="3">
    <source>
        <dbReference type="Proteomes" id="UP000075324"/>
    </source>
</evidence>
<dbReference type="AlphaFoldDB" id="A0A150MWX1"/>
<keyword evidence="1" id="KW-1133">Transmembrane helix</keyword>
<proteinExistence type="predicted"/>
<name>A0A150MWX1_9BACL</name>
<sequence length="48" mass="5886">MLEVSEKYTDLINYHTWTWMYSFITIFALSFFVRMIMELINKREQSTG</sequence>
<keyword evidence="1" id="KW-0472">Membrane</keyword>
<dbReference type="Proteomes" id="UP000075324">
    <property type="component" value="Unassembled WGS sequence"/>
</dbReference>
<protein>
    <submittedName>
        <fullName evidence="2">Uncharacterized protein</fullName>
    </submittedName>
</protein>
<dbReference type="EMBL" id="LQYW01000073">
    <property type="protein sequence ID" value="KYD28919.1"/>
    <property type="molecule type" value="Genomic_DNA"/>
</dbReference>